<reference evidence="2 3" key="1">
    <citation type="submission" date="2016-10" db="EMBL/GenBank/DDBJ databases">
        <authorList>
            <person name="de Groot N.N."/>
        </authorList>
    </citation>
    <scope>NUCLEOTIDE SEQUENCE [LARGE SCALE GENOMIC DNA]</scope>
    <source>
        <strain evidence="2 3">MP1X4</strain>
    </source>
</reference>
<dbReference type="PANTHER" id="PTHR43685">
    <property type="entry name" value="GLYCOSYLTRANSFERASE"/>
    <property type="match status" value="1"/>
</dbReference>
<accession>A0A1H2B4W9</accession>
<evidence type="ECO:0000313" key="3">
    <source>
        <dbReference type="Proteomes" id="UP000199679"/>
    </source>
</evidence>
<dbReference type="EMBL" id="LT629740">
    <property type="protein sequence ID" value="SDT53117.1"/>
    <property type="molecule type" value="Genomic_DNA"/>
</dbReference>
<evidence type="ECO:0000259" key="1">
    <source>
        <dbReference type="Pfam" id="PF00535"/>
    </source>
</evidence>
<dbReference type="InterPro" id="IPR029044">
    <property type="entry name" value="Nucleotide-diphossugar_trans"/>
</dbReference>
<dbReference type="GO" id="GO:0016740">
    <property type="term" value="F:transferase activity"/>
    <property type="evidence" value="ECO:0007669"/>
    <property type="project" value="UniProtKB-KW"/>
</dbReference>
<gene>
    <name evidence="2" type="ORF">SAMN05216490_3905</name>
</gene>
<dbReference type="RefSeq" id="WP_091376850.1">
    <property type="nucleotide sequence ID" value="NZ_LT629740.1"/>
</dbReference>
<dbReference type="InterPro" id="IPR050834">
    <property type="entry name" value="Glycosyltransf_2"/>
</dbReference>
<dbReference type="AlphaFoldDB" id="A0A1H2B4W9"/>
<sequence>MPTCRVYLFTYDRNEMLKRAIASLIGQTFTDWVCELHNDLPGNTFPEEYVRSLGDDRFIIKTHPVNLGTTQSFNLAFAGCDEDYATMLEDDNWWEPTFLEEMIRVMEKDNSIAVSWCNMHIWKENEDRTWHDTGKTIWPVNHDRFFTWPQPSQALGHLHSTGAMLYRGSKAAQYQIPPGSLSNAVEVIRERAFEHPIFLNSKVLANFSQTLVTSQTKDKIKWTGTLIMTVASYINSSSNPKATTKQLLEFYRTRRPSPVAVFFLAVCFYLKKPSLLLNLNANDWYRTIRWCVGNIANIKPMAAYLKSQEETWKYLKANTKQFESV</sequence>
<dbReference type="CDD" id="cd00761">
    <property type="entry name" value="Glyco_tranf_GTA_type"/>
    <property type="match status" value="1"/>
</dbReference>
<dbReference type="PANTHER" id="PTHR43685:SF2">
    <property type="entry name" value="GLYCOSYLTRANSFERASE 2-LIKE DOMAIN-CONTAINING PROTEIN"/>
    <property type="match status" value="1"/>
</dbReference>
<name>A0A1H2B4W9_MUCMA</name>
<dbReference type="OrthoDB" id="194105at2"/>
<dbReference type="SUPFAM" id="SSF53448">
    <property type="entry name" value="Nucleotide-diphospho-sugar transferases"/>
    <property type="match status" value="1"/>
</dbReference>
<dbReference type="Proteomes" id="UP000199679">
    <property type="component" value="Chromosome I"/>
</dbReference>
<dbReference type="Pfam" id="PF00535">
    <property type="entry name" value="Glycos_transf_2"/>
    <property type="match status" value="1"/>
</dbReference>
<proteinExistence type="predicted"/>
<dbReference type="InterPro" id="IPR001173">
    <property type="entry name" value="Glyco_trans_2-like"/>
</dbReference>
<feature type="domain" description="Glycosyltransferase 2-like" evidence="1">
    <location>
        <begin position="9"/>
        <end position="165"/>
    </location>
</feature>
<keyword evidence="3" id="KW-1185">Reference proteome</keyword>
<dbReference type="STRING" id="652787.SAMN05216490_3905"/>
<dbReference type="Gene3D" id="3.90.550.10">
    <property type="entry name" value="Spore Coat Polysaccharide Biosynthesis Protein SpsA, Chain A"/>
    <property type="match status" value="1"/>
</dbReference>
<evidence type="ECO:0000313" key="2">
    <source>
        <dbReference type="EMBL" id="SDT53117.1"/>
    </source>
</evidence>
<organism evidence="2 3">
    <name type="scientific">Mucilaginibacter mallensis</name>
    <dbReference type="NCBI Taxonomy" id="652787"/>
    <lineage>
        <taxon>Bacteria</taxon>
        <taxon>Pseudomonadati</taxon>
        <taxon>Bacteroidota</taxon>
        <taxon>Sphingobacteriia</taxon>
        <taxon>Sphingobacteriales</taxon>
        <taxon>Sphingobacteriaceae</taxon>
        <taxon>Mucilaginibacter</taxon>
    </lineage>
</organism>
<keyword evidence="2" id="KW-0808">Transferase</keyword>
<protein>
    <submittedName>
        <fullName evidence="2">Glycosyl transferase family 2</fullName>
    </submittedName>
</protein>